<feature type="binding site" evidence="7">
    <location>
        <position position="133"/>
    </location>
    <ligand>
        <name>Zn(2+)</name>
        <dbReference type="ChEBI" id="CHEBI:29105"/>
        <label>2</label>
    </ligand>
</feature>
<dbReference type="AlphaFoldDB" id="X7EI95"/>
<dbReference type="PATRIC" id="fig|1449350.3.peg.2056"/>
<evidence type="ECO:0000256" key="4">
    <source>
        <dbReference type="ARBA" id="ARBA00022723"/>
    </source>
</evidence>
<name>X7EI95_9RHOB</name>
<protein>
    <recommendedName>
        <fullName evidence="7">Hydroxyacylglutathione hydrolase</fullName>
        <ecNumber evidence="7">3.1.2.6</ecNumber>
    </recommendedName>
    <alternativeName>
        <fullName evidence="7">Glyoxalase II</fullName>
        <shortName evidence="7">Glx II</shortName>
    </alternativeName>
</protein>
<evidence type="ECO:0000256" key="3">
    <source>
        <dbReference type="ARBA" id="ARBA00006759"/>
    </source>
</evidence>
<accession>X7EI95</accession>
<dbReference type="EC" id="3.1.2.6" evidence="7"/>
<feature type="binding site" evidence="7">
    <location>
        <position position="114"/>
    </location>
    <ligand>
        <name>Zn(2+)</name>
        <dbReference type="ChEBI" id="CHEBI:29105"/>
        <label>1</label>
    </ligand>
</feature>
<gene>
    <name evidence="7" type="primary">gloB</name>
    <name evidence="9" type="ORF">OCH239_21140</name>
</gene>
<evidence type="ECO:0000256" key="1">
    <source>
        <dbReference type="ARBA" id="ARBA00001623"/>
    </source>
</evidence>
<keyword evidence="6 7" id="KW-0862">Zinc</keyword>
<keyword evidence="4 7" id="KW-0479">Metal-binding</keyword>
<keyword evidence="10" id="KW-1185">Reference proteome</keyword>
<feature type="binding site" evidence="7">
    <location>
        <position position="61"/>
    </location>
    <ligand>
        <name>Zn(2+)</name>
        <dbReference type="ChEBI" id="CHEBI:29105"/>
        <label>2</label>
    </ligand>
</feature>
<dbReference type="Pfam" id="PF16123">
    <property type="entry name" value="HAGH_C"/>
    <property type="match status" value="1"/>
</dbReference>
<sequence>MALDLVTIPALSDNYTFLLHDAQSGDTAVIDVPEAGPIDAALNERGWTLTEIWLTHHHADHIQGVEELKTKHPAKVTGAAADASRLPPLDREVADGETFSFGGEEVHVMDVSGHTVGHIAFHLPGSRIAFTADSLMALGCGRVFEGTMAQMWESLQKFLTLDPETTICSGHEYTQKNAEFALTIEPDNTALISRSDAIASARARGEPTVPSLLSDELATNPFLRAGDEPVRQTLGMTDAPAAEVFAEIRRRKDAF</sequence>
<comment type="similarity">
    <text evidence="3 7">Belongs to the metallo-beta-lactamase superfamily. Glyoxalase II family.</text>
</comment>
<comment type="cofactor">
    <cofactor evidence="7">
        <name>Zn(2+)</name>
        <dbReference type="ChEBI" id="CHEBI:29105"/>
    </cofactor>
    <text evidence="7">Binds 2 Zn(2+) ions per subunit.</text>
</comment>
<dbReference type="HAMAP" id="MF_01374">
    <property type="entry name" value="Glyoxalase_2"/>
    <property type="match status" value="1"/>
</dbReference>
<dbReference type="PANTHER" id="PTHR43705">
    <property type="entry name" value="HYDROXYACYLGLUTATHIONE HYDROLASE"/>
    <property type="match status" value="1"/>
</dbReference>
<feature type="binding site" evidence="7">
    <location>
        <position position="58"/>
    </location>
    <ligand>
        <name>Zn(2+)</name>
        <dbReference type="ChEBI" id="CHEBI:29105"/>
        <label>1</label>
    </ligand>
</feature>
<comment type="function">
    <text evidence="7">Thiolesterase that catalyzes the hydrolysis of S-D-lactoyl-glutathione to form glutathione and D-lactic acid.</text>
</comment>
<comment type="caution">
    <text evidence="9">The sequence shown here is derived from an EMBL/GenBank/DDBJ whole genome shotgun (WGS) entry which is preliminary data.</text>
</comment>
<evidence type="ECO:0000256" key="6">
    <source>
        <dbReference type="ARBA" id="ARBA00022833"/>
    </source>
</evidence>
<reference evidence="9 10" key="1">
    <citation type="submission" date="2014-01" db="EMBL/GenBank/DDBJ databases">
        <title>Roseivivax halodurans JCM 10272 Genome Sequencing.</title>
        <authorList>
            <person name="Lai Q."/>
            <person name="Li G."/>
            <person name="Shao Z."/>
        </authorList>
    </citation>
    <scope>NUCLEOTIDE SEQUENCE [LARGE SCALE GENOMIC DNA]</scope>
    <source>
        <strain evidence="9 10">JCM 10272</strain>
    </source>
</reference>
<evidence type="ECO:0000313" key="10">
    <source>
        <dbReference type="Proteomes" id="UP000022447"/>
    </source>
</evidence>
<dbReference type="eggNOG" id="COG0491">
    <property type="taxonomic scope" value="Bacteria"/>
</dbReference>
<feature type="binding site" evidence="7">
    <location>
        <position position="60"/>
    </location>
    <ligand>
        <name>Zn(2+)</name>
        <dbReference type="ChEBI" id="CHEBI:29105"/>
        <label>2</label>
    </ligand>
</feature>
<dbReference type="SUPFAM" id="SSF56281">
    <property type="entry name" value="Metallo-hydrolase/oxidoreductase"/>
    <property type="match status" value="1"/>
</dbReference>
<dbReference type="SMART" id="SM00849">
    <property type="entry name" value="Lactamase_B"/>
    <property type="match status" value="1"/>
</dbReference>
<keyword evidence="5 7" id="KW-0378">Hydrolase</keyword>
<dbReference type="EMBL" id="JALZ01000008">
    <property type="protein sequence ID" value="ETX14858.1"/>
    <property type="molecule type" value="Genomic_DNA"/>
</dbReference>
<organism evidence="9 10">
    <name type="scientific">Roseivivax halodurans JCM 10272</name>
    <dbReference type="NCBI Taxonomy" id="1449350"/>
    <lineage>
        <taxon>Bacteria</taxon>
        <taxon>Pseudomonadati</taxon>
        <taxon>Pseudomonadota</taxon>
        <taxon>Alphaproteobacteria</taxon>
        <taxon>Rhodobacterales</taxon>
        <taxon>Roseobacteraceae</taxon>
        <taxon>Roseivivax</taxon>
    </lineage>
</organism>
<dbReference type="InterPro" id="IPR035680">
    <property type="entry name" value="Clx_II_MBL"/>
</dbReference>
<evidence type="ECO:0000259" key="8">
    <source>
        <dbReference type="SMART" id="SM00849"/>
    </source>
</evidence>
<dbReference type="OrthoDB" id="9802248at2"/>
<dbReference type="InterPro" id="IPR032282">
    <property type="entry name" value="HAGH_C"/>
</dbReference>
<dbReference type="PANTHER" id="PTHR43705:SF1">
    <property type="entry name" value="HYDROXYACYLGLUTATHIONE HYDROLASE GLOB"/>
    <property type="match status" value="1"/>
</dbReference>
<feature type="binding site" evidence="7">
    <location>
        <position position="171"/>
    </location>
    <ligand>
        <name>Zn(2+)</name>
        <dbReference type="ChEBI" id="CHEBI:29105"/>
        <label>2</label>
    </ligand>
</feature>
<dbReference type="Pfam" id="PF00753">
    <property type="entry name" value="Lactamase_B"/>
    <property type="match status" value="1"/>
</dbReference>
<evidence type="ECO:0000256" key="2">
    <source>
        <dbReference type="ARBA" id="ARBA00004963"/>
    </source>
</evidence>
<dbReference type="STRING" id="1449350.OCH239_21140"/>
<dbReference type="InterPro" id="IPR050110">
    <property type="entry name" value="Glyoxalase_II_hydrolase"/>
</dbReference>
<dbReference type="UniPathway" id="UPA00619">
    <property type="reaction ID" value="UER00676"/>
</dbReference>
<proteinExistence type="inferred from homology"/>
<dbReference type="InterPro" id="IPR001279">
    <property type="entry name" value="Metallo-B-lactamas"/>
</dbReference>
<dbReference type="GO" id="GO:0019243">
    <property type="term" value="P:methylglyoxal catabolic process to D-lactate via S-lactoyl-glutathione"/>
    <property type="evidence" value="ECO:0007669"/>
    <property type="project" value="UniProtKB-UniRule"/>
</dbReference>
<evidence type="ECO:0000313" key="9">
    <source>
        <dbReference type="EMBL" id="ETX14858.1"/>
    </source>
</evidence>
<dbReference type="GO" id="GO:0004416">
    <property type="term" value="F:hydroxyacylglutathione hydrolase activity"/>
    <property type="evidence" value="ECO:0007669"/>
    <property type="project" value="UniProtKB-UniRule"/>
</dbReference>
<dbReference type="RefSeq" id="WP_037261792.1">
    <property type="nucleotide sequence ID" value="NZ_JALZ01000008.1"/>
</dbReference>
<dbReference type="GO" id="GO:0046872">
    <property type="term" value="F:metal ion binding"/>
    <property type="evidence" value="ECO:0007669"/>
    <property type="project" value="UniProtKB-KW"/>
</dbReference>
<dbReference type="InterPro" id="IPR017782">
    <property type="entry name" value="Hydroxyacylglutathione_Hdrlase"/>
</dbReference>
<comment type="subunit">
    <text evidence="7">Monomer.</text>
</comment>
<dbReference type="InterPro" id="IPR036866">
    <property type="entry name" value="RibonucZ/Hydroxyglut_hydro"/>
</dbReference>
<evidence type="ECO:0000256" key="7">
    <source>
        <dbReference type="HAMAP-Rule" id="MF_01374"/>
    </source>
</evidence>
<feature type="binding site" evidence="7">
    <location>
        <position position="133"/>
    </location>
    <ligand>
        <name>Zn(2+)</name>
        <dbReference type="ChEBI" id="CHEBI:29105"/>
        <label>1</label>
    </ligand>
</feature>
<dbReference type="CDD" id="cd07723">
    <property type="entry name" value="hydroxyacylglutathione_hydrolase_MBL-fold"/>
    <property type="match status" value="1"/>
</dbReference>
<dbReference type="Gene3D" id="3.60.15.10">
    <property type="entry name" value="Ribonuclease Z/Hydroxyacylglutathione hydrolase-like"/>
    <property type="match status" value="1"/>
</dbReference>
<dbReference type="Proteomes" id="UP000022447">
    <property type="component" value="Unassembled WGS sequence"/>
</dbReference>
<dbReference type="NCBIfam" id="TIGR03413">
    <property type="entry name" value="GSH_gloB"/>
    <property type="match status" value="1"/>
</dbReference>
<comment type="catalytic activity">
    <reaction evidence="1 7">
        <text>an S-(2-hydroxyacyl)glutathione + H2O = a 2-hydroxy carboxylate + glutathione + H(+)</text>
        <dbReference type="Rhea" id="RHEA:21864"/>
        <dbReference type="ChEBI" id="CHEBI:15377"/>
        <dbReference type="ChEBI" id="CHEBI:15378"/>
        <dbReference type="ChEBI" id="CHEBI:57925"/>
        <dbReference type="ChEBI" id="CHEBI:58896"/>
        <dbReference type="ChEBI" id="CHEBI:71261"/>
        <dbReference type="EC" id="3.1.2.6"/>
    </reaction>
</comment>
<comment type="pathway">
    <text evidence="2 7">Secondary metabolite metabolism; methylglyoxal degradation; (R)-lactate from methylglyoxal: step 2/2.</text>
</comment>
<evidence type="ECO:0000256" key="5">
    <source>
        <dbReference type="ARBA" id="ARBA00022801"/>
    </source>
</evidence>
<feature type="domain" description="Metallo-beta-lactamase" evidence="8">
    <location>
        <begin position="13"/>
        <end position="171"/>
    </location>
</feature>
<feature type="binding site" evidence="7">
    <location>
        <position position="56"/>
    </location>
    <ligand>
        <name>Zn(2+)</name>
        <dbReference type="ChEBI" id="CHEBI:29105"/>
        <label>1</label>
    </ligand>
</feature>
<dbReference type="PIRSF" id="PIRSF005457">
    <property type="entry name" value="Glx"/>
    <property type="match status" value="1"/>
</dbReference>